<feature type="region of interest" description="Disordered" evidence="1">
    <location>
        <begin position="975"/>
        <end position="1064"/>
    </location>
</feature>
<dbReference type="VEuPathDB" id="TriTrypDB:BSAL_36200"/>
<feature type="region of interest" description="Disordered" evidence="1">
    <location>
        <begin position="852"/>
        <end position="883"/>
    </location>
</feature>
<reference evidence="3" key="1">
    <citation type="submission" date="2015-09" db="EMBL/GenBank/DDBJ databases">
        <authorList>
            <consortium name="Pathogen Informatics"/>
        </authorList>
    </citation>
    <scope>NUCLEOTIDE SEQUENCE [LARGE SCALE GENOMIC DNA]</scope>
    <source>
        <strain evidence="3">Lake Konstanz</strain>
    </source>
</reference>
<feature type="region of interest" description="Disordered" evidence="1">
    <location>
        <begin position="419"/>
        <end position="438"/>
    </location>
</feature>
<feature type="compositionally biased region" description="Polar residues" evidence="1">
    <location>
        <begin position="266"/>
        <end position="285"/>
    </location>
</feature>
<accession>A0A0S4JPV2</accession>
<proteinExistence type="predicted"/>
<dbReference type="AlphaFoldDB" id="A0A0S4JPV2"/>
<protein>
    <submittedName>
        <fullName evidence="2">Uncharacterized protein</fullName>
    </submittedName>
</protein>
<feature type="region of interest" description="Disordered" evidence="1">
    <location>
        <begin position="166"/>
        <end position="332"/>
    </location>
</feature>
<feature type="region of interest" description="Disordered" evidence="1">
    <location>
        <begin position="594"/>
        <end position="633"/>
    </location>
</feature>
<evidence type="ECO:0000313" key="2">
    <source>
        <dbReference type="EMBL" id="CUG92221.1"/>
    </source>
</evidence>
<dbReference type="Proteomes" id="UP000051952">
    <property type="component" value="Unassembled WGS sequence"/>
</dbReference>
<keyword evidence="3" id="KW-1185">Reference proteome</keyword>
<evidence type="ECO:0000313" key="3">
    <source>
        <dbReference type="Proteomes" id="UP000051952"/>
    </source>
</evidence>
<dbReference type="EMBL" id="CYKH01002021">
    <property type="protein sequence ID" value="CUG92221.1"/>
    <property type="molecule type" value="Genomic_DNA"/>
</dbReference>
<feature type="compositionally biased region" description="Polar residues" evidence="1">
    <location>
        <begin position="873"/>
        <end position="883"/>
    </location>
</feature>
<organism evidence="2 3">
    <name type="scientific">Bodo saltans</name>
    <name type="common">Flagellated protozoan</name>
    <dbReference type="NCBI Taxonomy" id="75058"/>
    <lineage>
        <taxon>Eukaryota</taxon>
        <taxon>Discoba</taxon>
        <taxon>Euglenozoa</taxon>
        <taxon>Kinetoplastea</taxon>
        <taxon>Metakinetoplastina</taxon>
        <taxon>Eubodonida</taxon>
        <taxon>Bodonidae</taxon>
        <taxon>Bodo</taxon>
    </lineage>
</organism>
<feature type="compositionally biased region" description="Low complexity" evidence="1">
    <location>
        <begin position="852"/>
        <end position="872"/>
    </location>
</feature>
<evidence type="ECO:0000256" key="1">
    <source>
        <dbReference type="SAM" id="MobiDB-lite"/>
    </source>
</evidence>
<feature type="compositionally biased region" description="Low complexity" evidence="1">
    <location>
        <begin position="1038"/>
        <end position="1064"/>
    </location>
</feature>
<name>A0A0S4JPV2_BODSA</name>
<sequence length="1119" mass="120493">MSPSPSPQRSSVSAVRPAPYKIPALPQLSLGKLAPLALVTMHHTTTTAATGAQTARLPVSSNEETKKFVAPLNQLFRPVAVPAKSSPRNQFYRVNMLTTGSTGQQQQQYYSAAHTHLLGGASDAISISSTISCVSGKSPSRRPHHQQYQSARELDEDRAAVYALSRHAPPPPTSHSQSPPTLALDQPPRVSPTNGKAKGFLPSIGKNVNDMLQIPAPPGAITRRSPREVQLTLPSIFSNGTSTTPRSHDGSNATTTTTDASDHHQPPSTSLNGTQNGSASSFVDSNSDDEDDRPHRGGGSTRNHHTNAASSVTSANSSIGERRLSRISEGQIHATKKATARVLKMMSSINISKSSRMIAVFKEFDPNLVARYLHKHCRLCRQLLTKEEFYVLVRSIVSDLRNAVLGSADSDDLATATTAVSSRRGSRSSAETTSTTSAMAFRQRSFSKTSDDGKSFSAAAAQSQQLQQLLRRDDTDPIFTLLDEEELGVLDTRHVRSRFFTVALASPSDILARVIRMVFSSSAYYVLESTISRFELQMMSDLLHEELLGAAIPPSDGEDSSSISATVPHEVLEKMHQRDREALIAHETAREELRRVEKQNKAIESGSSSGAGASGGASGKNRSGSSTVIDAQDDDEDDDAICIRLRDAVYEPEEARKVRLLKMFSAIREMPNLLNNAPRGCVTVRHLRGMCQELRFHIMGEVDVPPSQESGWSRRRETVVTQRLRYDEAYATLATYLFLSPPAPTNIATASVPTTSRAALLATAAASFISKSFDVTKGSKPQQQRQYEEGEDPILAEAVEDYQIIQEVASRRQRSDSMVLLPQRPLPNSIGVTVAGNGTSSTQSHLAARLLSRKQQQQQQNNSSSFNLASSNGSPAGMSSNNLATFDHMSMMNSMLMSEQTTPRRGKNEQLAAMASQADLFRRLSASGNSTTGGSTTGKEVDLGLEHHRTDSFTASPTSPILPVAAAAVGLGGGSGELSSLPNSPQIRISVGSTSSPLHHSKGGGGTSALGPPQQQQQRRLSKASNNNNNNQIKRKGAAAASTTSPSTTLLLPATGSGAPHSASISARTSSSYYIDEQQYNLDFPPEHGNPIYASREGIVYKHSDRCPQGRPVAHDLWV</sequence>
<feature type="compositionally biased region" description="Low complexity" evidence="1">
    <location>
        <begin position="306"/>
        <end position="318"/>
    </location>
</feature>
<feature type="compositionally biased region" description="Polar residues" evidence="1">
    <location>
        <begin position="232"/>
        <end position="253"/>
    </location>
</feature>
<gene>
    <name evidence="2" type="ORF">BSAL_36200</name>
</gene>